<dbReference type="InterPro" id="IPR050092">
    <property type="entry name" value="RNase_H"/>
</dbReference>
<keyword evidence="7" id="KW-0479">Metal-binding</keyword>
<reference evidence="12" key="1">
    <citation type="submission" date="2023-08" db="EMBL/GenBank/DDBJ databases">
        <authorList>
            <person name="Nazir A."/>
        </authorList>
    </citation>
    <scope>NUCLEOTIDE SEQUENCE</scope>
</reference>
<keyword evidence="6" id="KW-0540">Nuclease</keyword>
<dbReference type="InterPro" id="IPR002156">
    <property type="entry name" value="RNaseH_domain"/>
</dbReference>
<evidence type="ECO:0000256" key="2">
    <source>
        <dbReference type="ARBA" id="ARBA00001946"/>
    </source>
</evidence>
<dbReference type="Gene3D" id="3.30.420.10">
    <property type="entry name" value="Ribonuclease H-like superfamily/Ribonuclease H"/>
    <property type="match status" value="1"/>
</dbReference>
<evidence type="ECO:0000256" key="5">
    <source>
        <dbReference type="ARBA" id="ARBA00012180"/>
    </source>
</evidence>
<evidence type="ECO:0000259" key="11">
    <source>
        <dbReference type="PROSITE" id="PS50879"/>
    </source>
</evidence>
<feature type="domain" description="RNase H type-1" evidence="11">
    <location>
        <begin position="1"/>
        <end position="113"/>
    </location>
</feature>
<dbReference type="GO" id="GO:0043137">
    <property type="term" value="P:DNA replication, removal of RNA primer"/>
    <property type="evidence" value="ECO:0007669"/>
    <property type="project" value="TreeGrafter"/>
</dbReference>
<dbReference type="PANTHER" id="PTHR10642">
    <property type="entry name" value="RIBONUCLEASE H1"/>
    <property type="match status" value="1"/>
</dbReference>
<evidence type="ECO:0000256" key="7">
    <source>
        <dbReference type="ARBA" id="ARBA00022723"/>
    </source>
</evidence>
<dbReference type="PROSITE" id="PS50879">
    <property type="entry name" value="RNASE_H_1"/>
    <property type="match status" value="1"/>
</dbReference>
<comment type="subunit">
    <text evidence="4">Monomer.</text>
</comment>
<dbReference type="Pfam" id="PF00075">
    <property type="entry name" value="RNase_H"/>
    <property type="match status" value="1"/>
</dbReference>
<accession>A0AA96R2K3</accession>
<evidence type="ECO:0000313" key="12">
    <source>
        <dbReference type="EMBL" id="WNO47440.1"/>
    </source>
</evidence>
<keyword evidence="10" id="KW-0460">Magnesium</keyword>
<dbReference type="InterPro" id="IPR012337">
    <property type="entry name" value="RNaseH-like_sf"/>
</dbReference>
<evidence type="ECO:0000256" key="4">
    <source>
        <dbReference type="ARBA" id="ARBA00011245"/>
    </source>
</evidence>
<dbReference type="GO" id="GO:0004523">
    <property type="term" value="F:RNA-DNA hybrid ribonuclease activity"/>
    <property type="evidence" value="ECO:0007669"/>
    <property type="project" value="UniProtKB-EC"/>
</dbReference>
<dbReference type="CDD" id="cd09278">
    <property type="entry name" value="RNase_HI_prokaryote_like"/>
    <property type="match status" value="1"/>
</dbReference>
<comment type="catalytic activity">
    <reaction evidence="1">
        <text>Endonucleolytic cleavage to 5'-phosphomonoester.</text>
        <dbReference type="EC" id="3.1.26.4"/>
    </reaction>
</comment>
<dbReference type="EMBL" id="OR481006">
    <property type="protein sequence ID" value="WNO47440.1"/>
    <property type="molecule type" value="Genomic_DNA"/>
</dbReference>
<dbReference type="InterPro" id="IPR022892">
    <property type="entry name" value="RNaseHI"/>
</dbReference>
<evidence type="ECO:0000256" key="3">
    <source>
        <dbReference type="ARBA" id="ARBA00005300"/>
    </source>
</evidence>
<evidence type="ECO:0000256" key="6">
    <source>
        <dbReference type="ARBA" id="ARBA00022722"/>
    </source>
</evidence>
<organism evidence="12">
    <name type="scientific">Staphylococcus phage vB_VibM_10AMN12</name>
    <dbReference type="NCBI Taxonomy" id="3076785"/>
    <lineage>
        <taxon>Viruses</taxon>
        <taxon>Duplodnaviria</taxon>
        <taxon>Heunggongvirae</taxon>
        <taxon>Uroviricota</taxon>
        <taxon>Caudoviricetes</taxon>
    </lineage>
</organism>
<dbReference type="EC" id="3.1.26.4" evidence="5"/>
<comment type="similarity">
    <text evidence="3">Belongs to the RNase H family.</text>
</comment>
<dbReference type="InterPro" id="IPR036397">
    <property type="entry name" value="RNaseH_sf"/>
</dbReference>
<dbReference type="GO" id="GO:0003676">
    <property type="term" value="F:nucleic acid binding"/>
    <property type="evidence" value="ECO:0007669"/>
    <property type="project" value="InterPro"/>
</dbReference>
<evidence type="ECO:0000256" key="9">
    <source>
        <dbReference type="ARBA" id="ARBA00022801"/>
    </source>
</evidence>
<protein>
    <recommendedName>
        <fullName evidence="5">ribonuclease H</fullName>
        <ecNumber evidence="5">3.1.26.4</ecNumber>
    </recommendedName>
</protein>
<dbReference type="PANTHER" id="PTHR10642:SF26">
    <property type="entry name" value="RIBONUCLEASE H1"/>
    <property type="match status" value="1"/>
</dbReference>
<comment type="cofactor">
    <cofactor evidence="2">
        <name>Mg(2+)</name>
        <dbReference type="ChEBI" id="CHEBI:18420"/>
    </cofactor>
</comment>
<evidence type="ECO:0000256" key="8">
    <source>
        <dbReference type="ARBA" id="ARBA00022759"/>
    </source>
</evidence>
<sequence length="121" mass="14145">MKELSIPLPNYITNNQAEVYAAIAGLQTLKEPCRVDLWSDSNYMKQGITSWIEGWKRRGWKTANKGSDVKNRELWEELDRLTQIHDVTFHWERGHADNEYNIIADRLAREAAESLEKNKEV</sequence>
<proteinExistence type="inferred from homology"/>
<keyword evidence="8" id="KW-0255">Endonuclease</keyword>
<evidence type="ECO:0000256" key="10">
    <source>
        <dbReference type="ARBA" id="ARBA00022842"/>
    </source>
</evidence>
<keyword evidence="9 12" id="KW-0378">Hydrolase</keyword>
<name>A0AA96R2K3_9CAUD</name>
<dbReference type="SUPFAM" id="SSF53098">
    <property type="entry name" value="Ribonuclease H-like"/>
    <property type="match status" value="1"/>
</dbReference>
<dbReference type="GO" id="GO:0046872">
    <property type="term" value="F:metal ion binding"/>
    <property type="evidence" value="ECO:0007669"/>
    <property type="project" value="UniProtKB-KW"/>
</dbReference>
<evidence type="ECO:0000256" key="1">
    <source>
        <dbReference type="ARBA" id="ARBA00000077"/>
    </source>
</evidence>